<dbReference type="InterPro" id="IPR050100">
    <property type="entry name" value="TRAFAC_GTPase_members"/>
</dbReference>
<evidence type="ECO:0000256" key="8">
    <source>
        <dbReference type="ARBA" id="ARBA00049117"/>
    </source>
</evidence>
<keyword evidence="4" id="KW-0547">Nucleotide-binding</keyword>
<keyword evidence="7" id="KW-0342">GTP-binding</keyword>
<dbReference type="FunFam" id="2.40.30.10:FF:000020">
    <property type="entry name" value="Translation elongation factor EF-1"/>
    <property type="match status" value="1"/>
</dbReference>
<dbReference type="CDD" id="cd01883">
    <property type="entry name" value="EF1_alpha"/>
    <property type="match status" value="1"/>
</dbReference>
<gene>
    <name evidence="13" type="ORF">BCR32DRAFT_13983</name>
</gene>
<dbReference type="Gene3D" id="2.40.30.10">
    <property type="entry name" value="Translation factors"/>
    <property type="match status" value="2"/>
</dbReference>
<dbReference type="GO" id="GO:0005525">
    <property type="term" value="F:GTP binding"/>
    <property type="evidence" value="ECO:0007669"/>
    <property type="project" value="UniProtKB-KW"/>
</dbReference>
<proteinExistence type="inferred from homology"/>
<sequence length="529" mass="58497">MSKNKSASSTPPPVNKNNNNQGSSKPKVISLSVSSSTEIKSEVSNSKESINSQVKSSGETKKQNIPKSGKLQDIEILMKNDSNQSGKERLNLIVVGHVDAGKSTLMGHLLTLLGDVNERTIQKYQRDAEKIGKGSFAYAWVLDETEEERDRGVTMNVAITKFETEKREIFLLDSPGHKDFITHMITGAFQADAAILVVNAKTGDFETGFDSGGQTREHTLLIRSLGIQQIIVAVNKLDTMNWSKDRFDEIKNRLIGFLTSTAGFSKNNISFIPCSGLIGENLVKREDPNLCSWYNDNTLIQQIDALETVVLNKEIIKKPFRMAISDFYNGGFGGANITVNGRIESGSIQIGENVLLTPSNEYAQVKSIMVNFDPVKYAITGDNVSIGINGPDILQLNSKSFISSYLNPVPYSRRFQCKIILFDIDIPITIGYPAIIHHQHITEQMHFSKLIRAFNKNGTVAKEKPKCLTKNYASAIVQIKLANPICAETFTENKNLGRFVIRSEGKTIAAGVILKIKMKGDRKSKKSSK</sequence>
<dbReference type="InterPro" id="IPR009001">
    <property type="entry name" value="Transl_elong_EF1A/Init_IF2_C"/>
</dbReference>
<evidence type="ECO:0000256" key="11">
    <source>
        <dbReference type="SAM" id="MobiDB-lite"/>
    </source>
</evidence>
<dbReference type="PROSITE" id="PS51722">
    <property type="entry name" value="G_TR_2"/>
    <property type="match status" value="1"/>
</dbReference>
<evidence type="ECO:0000256" key="3">
    <source>
        <dbReference type="ARBA" id="ARBA00022490"/>
    </source>
</evidence>
<evidence type="ECO:0000256" key="10">
    <source>
        <dbReference type="ARBA" id="ARBA00074866"/>
    </source>
</evidence>
<dbReference type="Proteomes" id="UP000193944">
    <property type="component" value="Unassembled WGS sequence"/>
</dbReference>
<evidence type="ECO:0000256" key="6">
    <source>
        <dbReference type="ARBA" id="ARBA00022917"/>
    </source>
</evidence>
<dbReference type="Pfam" id="PF22594">
    <property type="entry name" value="GTP-eEF1A_C"/>
    <property type="match status" value="1"/>
</dbReference>
<dbReference type="InterPro" id="IPR027417">
    <property type="entry name" value="P-loop_NTPase"/>
</dbReference>
<evidence type="ECO:0000256" key="5">
    <source>
        <dbReference type="ARBA" id="ARBA00022801"/>
    </source>
</evidence>
<evidence type="ECO:0000256" key="1">
    <source>
        <dbReference type="ARBA" id="ARBA00004496"/>
    </source>
</evidence>
<feature type="domain" description="Tr-type G" evidence="12">
    <location>
        <begin position="87"/>
        <end position="311"/>
    </location>
</feature>
<evidence type="ECO:0000256" key="7">
    <source>
        <dbReference type="ARBA" id="ARBA00023134"/>
    </source>
</evidence>
<dbReference type="GO" id="GO:0003924">
    <property type="term" value="F:GTPase activity"/>
    <property type="evidence" value="ECO:0007669"/>
    <property type="project" value="InterPro"/>
</dbReference>
<dbReference type="SUPFAM" id="SSF50465">
    <property type="entry name" value="EF-Tu/eEF-1alpha/eIF2-gamma C-terminal domain"/>
    <property type="match status" value="1"/>
</dbReference>
<dbReference type="InterPro" id="IPR009000">
    <property type="entry name" value="Transl_B-barrel_sf"/>
</dbReference>
<dbReference type="EMBL" id="MCFG01000125">
    <property type="protein sequence ID" value="ORX81163.1"/>
    <property type="molecule type" value="Genomic_DNA"/>
</dbReference>
<dbReference type="FunFam" id="3.40.50.300:FF:000204">
    <property type="entry name" value="Translation elongation factor Tu"/>
    <property type="match status" value="1"/>
</dbReference>
<feature type="compositionally biased region" description="Polar residues" evidence="11">
    <location>
        <begin position="31"/>
        <end position="57"/>
    </location>
</feature>
<dbReference type="PRINTS" id="PR00315">
    <property type="entry name" value="ELONGATNFCT"/>
</dbReference>
<keyword evidence="3" id="KW-0963">Cytoplasm</keyword>
<dbReference type="GO" id="GO:0002184">
    <property type="term" value="P:cytoplasmic translational termination"/>
    <property type="evidence" value="ECO:0007669"/>
    <property type="project" value="UniProtKB-ARBA"/>
</dbReference>
<feature type="compositionally biased region" description="Polar residues" evidence="11">
    <location>
        <begin position="1"/>
        <end position="24"/>
    </location>
</feature>
<comment type="subunit">
    <text evidence="9">Component of the Dom34-Hbs1 complex, also named Pelota-HBS1L complex, composed of dom34 and hbs1.</text>
</comment>
<evidence type="ECO:0000259" key="12">
    <source>
        <dbReference type="PROSITE" id="PS51722"/>
    </source>
</evidence>
<dbReference type="CDD" id="cd04093">
    <property type="entry name" value="HBS1_C_III"/>
    <property type="match status" value="1"/>
</dbReference>
<keyword evidence="14" id="KW-1185">Reference proteome</keyword>
<dbReference type="InterPro" id="IPR000795">
    <property type="entry name" value="T_Tr_GTP-bd_dom"/>
</dbReference>
<dbReference type="CDD" id="cd16267">
    <property type="entry name" value="HBS1-like_II"/>
    <property type="match status" value="1"/>
</dbReference>
<dbReference type="STRING" id="1754192.A0A1Y1X5U9"/>
<dbReference type="GO" id="GO:1990533">
    <property type="term" value="C:Dom34-Hbs1 complex"/>
    <property type="evidence" value="ECO:0007669"/>
    <property type="project" value="UniProtKB-ARBA"/>
</dbReference>
<keyword evidence="6" id="KW-0648">Protein biosynthesis</keyword>
<dbReference type="PANTHER" id="PTHR23115">
    <property type="entry name" value="TRANSLATION FACTOR"/>
    <property type="match status" value="1"/>
</dbReference>
<dbReference type="GO" id="GO:0005829">
    <property type="term" value="C:cytosol"/>
    <property type="evidence" value="ECO:0007669"/>
    <property type="project" value="GOC"/>
</dbReference>
<evidence type="ECO:0000256" key="9">
    <source>
        <dbReference type="ARBA" id="ARBA00063537"/>
    </source>
</evidence>
<comment type="caution">
    <text evidence="13">The sequence shown here is derived from an EMBL/GenBank/DDBJ whole genome shotgun (WGS) entry which is preliminary data.</text>
</comment>
<evidence type="ECO:0000256" key="2">
    <source>
        <dbReference type="ARBA" id="ARBA00007249"/>
    </source>
</evidence>
<dbReference type="AlphaFoldDB" id="A0A1Y1X5U9"/>
<comment type="similarity">
    <text evidence="2">Belongs to the TRAFAC class translation factor GTPase superfamily. Classic translation factor GTPase family. EF-Tu/EF-1A subfamily.</text>
</comment>
<dbReference type="OrthoDB" id="342024at2759"/>
<dbReference type="Gene3D" id="3.40.50.300">
    <property type="entry name" value="P-loop containing nucleotide triphosphate hydrolases"/>
    <property type="match status" value="1"/>
</dbReference>
<evidence type="ECO:0000313" key="14">
    <source>
        <dbReference type="Proteomes" id="UP000193944"/>
    </source>
</evidence>
<dbReference type="InterPro" id="IPR054696">
    <property type="entry name" value="GTP-eEF1A_C"/>
</dbReference>
<name>A0A1Y1X5U9_9FUNG</name>
<protein>
    <recommendedName>
        <fullName evidence="10">Elongation factor 1 alpha-like protein</fullName>
    </recommendedName>
</protein>
<dbReference type="Pfam" id="PF00009">
    <property type="entry name" value="GTP_EFTU"/>
    <property type="match status" value="1"/>
</dbReference>
<dbReference type="SUPFAM" id="SSF52540">
    <property type="entry name" value="P-loop containing nucleoside triphosphate hydrolases"/>
    <property type="match status" value="1"/>
</dbReference>
<evidence type="ECO:0000313" key="13">
    <source>
        <dbReference type="EMBL" id="ORX81163.1"/>
    </source>
</evidence>
<evidence type="ECO:0000256" key="4">
    <source>
        <dbReference type="ARBA" id="ARBA00022741"/>
    </source>
</evidence>
<comment type="catalytic activity">
    <reaction evidence="8">
        <text>GTP + H2O = GDP + phosphate + H(+)</text>
        <dbReference type="Rhea" id="RHEA:19669"/>
        <dbReference type="ChEBI" id="CHEBI:15377"/>
        <dbReference type="ChEBI" id="CHEBI:15378"/>
        <dbReference type="ChEBI" id="CHEBI:37565"/>
        <dbReference type="ChEBI" id="CHEBI:43474"/>
        <dbReference type="ChEBI" id="CHEBI:58189"/>
    </reaction>
    <physiologicalReaction direction="left-to-right" evidence="8">
        <dbReference type="Rhea" id="RHEA:19670"/>
    </physiologicalReaction>
</comment>
<comment type="subcellular location">
    <subcellularLocation>
        <location evidence="1">Cytoplasm</location>
    </subcellularLocation>
</comment>
<organism evidence="13 14">
    <name type="scientific">Anaeromyces robustus</name>
    <dbReference type="NCBI Taxonomy" id="1754192"/>
    <lineage>
        <taxon>Eukaryota</taxon>
        <taxon>Fungi</taxon>
        <taxon>Fungi incertae sedis</taxon>
        <taxon>Chytridiomycota</taxon>
        <taxon>Chytridiomycota incertae sedis</taxon>
        <taxon>Neocallimastigomycetes</taxon>
        <taxon>Neocallimastigales</taxon>
        <taxon>Neocallimastigaceae</taxon>
        <taxon>Anaeromyces</taxon>
    </lineage>
</organism>
<dbReference type="SUPFAM" id="SSF50447">
    <property type="entry name" value="Translation proteins"/>
    <property type="match status" value="1"/>
</dbReference>
<reference evidence="13 14" key="2">
    <citation type="submission" date="2016-08" db="EMBL/GenBank/DDBJ databases">
        <title>Pervasive Adenine N6-methylation of Active Genes in Fungi.</title>
        <authorList>
            <consortium name="DOE Joint Genome Institute"/>
            <person name="Mondo S.J."/>
            <person name="Dannebaum R.O."/>
            <person name="Kuo R.C."/>
            <person name="Labutti K."/>
            <person name="Haridas S."/>
            <person name="Kuo A."/>
            <person name="Salamov A."/>
            <person name="Ahrendt S.R."/>
            <person name="Lipzen A."/>
            <person name="Sullivan W."/>
            <person name="Andreopoulos W.B."/>
            <person name="Clum A."/>
            <person name="Lindquist E."/>
            <person name="Daum C."/>
            <person name="Ramamoorthy G.K."/>
            <person name="Gryganskyi A."/>
            <person name="Culley D."/>
            <person name="Magnuson J.K."/>
            <person name="James T.Y."/>
            <person name="O'Malley M.A."/>
            <person name="Stajich J.E."/>
            <person name="Spatafora J.W."/>
            <person name="Visel A."/>
            <person name="Grigoriev I.V."/>
        </authorList>
    </citation>
    <scope>NUCLEOTIDE SEQUENCE [LARGE SCALE GENOMIC DNA]</scope>
    <source>
        <strain evidence="13 14">S4</strain>
    </source>
</reference>
<feature type="region of interest" description="Disordered" evidence="11">
    <location>
        <begin position="1"/>
        <end position="67"/>
    </location>
</feature>
<keyword evidence="5" id="KW-0378">Hydrolase</keyword>
<reference evidence="13 14" key="1">
    <citation type="submission" date="2016-08" db="EMBL/GenBank/DDBJ databases">
        <title>A Parts List for Fungal Cellulosomes Revealed by Comparative Genomics.</title>
        <authorList>
            <consortium name="DOE Joint Genome Institute"/>
            <person name="Haitjema C.H."/>
            <person name="Gilmore S.P."/>
            <person name="Henske J.K."/>
            <person name="Solomon K.V."/>
            <person name="De Groot R."/>
            <person name="Kuo A."/>
            <person name="Mondo S.J."/>
            <person name="Salamov A.A."/>
            <person name="Labutti K."/>
            <person name="Zhao Z."/>
            <person name="Chiniquy J."/>
            <person name="Barry K."/>
            <person name="Brewer H.M."/>
            <person name="Purvine S.O."/>
            <person name="Wright A.T."/>
            <person name="Boxma B."/>
            <person name="Van Alen T."/>
            <person name="Hackstein J.H."/>
            <person name="Baker S.E."/>
            <person name="Grigoriev I.V."/>
            <person name="O'Malley M.A."/>
        </authorList>
    </citation>
    <scope>NUCLEOTIDE SEQUENCE [LARGE SCALE GENOMIC DNA]</scope>
    <source>
        <strain evidence="13 14">S4</strain>
    </source>
</reference>
<accession>A0A1Y1X5U9</accession>